<comment type="caution">
    <text evidence="3">The sequence shown here is derived from an EMBL/GenBank/DDBJ whole genome shotgun (WGS) entry which is preliminary data.</text>
</comment>
<protein>
    <submittedName>
        <fullName evidence="3">Nuclear transport factor 2 family protein</fullName>
    </submittedName>
</protein>
<dbReference type="InterPro" id="IPR037401">
    <property type="entry name" value="SnoaL-like"/>
</dbReference>
<dbReference type="RefSeq" id="WP_234752192.1">
    <property type="nucleotide sequence ID" value="NZ_BAAAWN010000001.1"/>
</dbReference>
<dbReference type="InterPro" id="IPR032710">
    <property type="entry name" value="NTF2-like_dom_sf"/>
</dbReference>
<evidence type="ECO:0000256" key="1">
    <source>
        <dbReference type="SAM" id="MobiDB-lite"/>
    </source>
</evidence>
<dbReference type="Proteomes" id="UP001589702">
    <property type="component" value="Unassembled WGS sequence"/>
</dbReference>
<accession>A0ABV5XZ36</accession>
<dbReference type="Pfam" id="PF13577">
    <property type="entry name" value="SnoaL_4"/>
    <property type="match status" value="1"/>
</dbReference>
<feature type="region of interest" description="Disordered" evidence="1">
    <location>
        <begin position="188"/>
        <end position="209"/>
    </location>
</feature>
<reference evidence="3 4" key="1">
    <citation type="submission" date="2024-09" db="EMBL/GenBank/DDBJ databases">
        <authorList>
            <person name="Sun Q."/>
            <person name="Mori K."/>
        </authorList>
    </citation>
    <scope>NUCLEOTIDE SEQUENCE [LARGE SCALE GENOMIC DNA]</scope>
    <source>
        <strain evidence="3 4">JCM 1334</strain>
    </source>
</reference>
<evidence type="ECO:0000313" key="4">
    <source>
        <dbReference type="Proteomes" id="UP001589702"/>
    </source>
</evidence>
<name>A0ABV5XZ36_ARTRM</name>
<dbReference type="Gene3D" id="3.10.450.50">
    <property type="match status" value="1"/>
</dbReference>
<sequence>MTGVFEPMKGAAPSNGSPSEWASELEQLRVLVAKQDLNENMIRYCRGVDRKDLDLMKSTYWPEATEDHGMFVGLSHDFCDWVYSLRRESAHKASHYVTNILIDLIGNQAKRETAFIYLALPADGGPTDLLFGRYRDLCERREGEWKVLARTCVWDGAQRLAPEADVAELFGIPPTSNFGDRYPRDPTYATDWGKASPVQTTNAKEHLHD</sequence>
<gene>
    <name evidence="3" type="ORF">ACFFP1_10900</name>
</gene>
<feature type="domain" description="SnoaL-like" evidence="2">
    <location>
        <begin position="42"/>
        <end position="151"/>
    </location>
</feature>
<dbReference type="EMBL" id="JBHMBC010000016">
    <property type="protein sequence ID" value="MFB9820007.1"/>
    <property type="molecule type" value="Genomic_DNA"/>
</dbReference>
<evidence type="ECO:0000313" key="3">
    <source>
        <dbReference type="EMBL" id="MFB9820007.1"/>
    </source>
</evidence>
<dbReference type="SUPFAM" id="SSF54427">
    <property type="entry name" value="NTF2-like"/>
    <property type="match status" value="1"/>
</dbReference>
<dbReference type="CDD" id="cd00531">
    <property type="entry name" value="NTF2_like"/>
    <property type="match status" value="1"/>
</dbReference>
<organism evidence="3 4">
    <name type="scientific">Arthrobacter ramosus</name>
    <dbReference type="NCBI Taxonomy" id="1672"/>
    <lineage>
        <taxon>Bacteria</taxon>
        <taxon>Bacillati</taxon>
        <taxon>Actinomycetota</taxon>
        <taxon>Actinomycetes</taxon>
        <taxon>Micrococcales</taxon>
        <taxon>Micrococcaceae</taxon>
        <taxon>Arthrobacter</taxon>
    </lineage>
</organism>
<evidence type="ECO:0000259" key="2">
    <source>
        <dbReference type="Pfam" id="PF13577"/>
    </source>
</evidence>
<keyword evidence="4" id="KW-1185">Reference proteome</keyword>
<proteinExistence type="predicted"/>